<organism evidence="1 2">
    <name type="scientific">Caenorhabditis japonica</name>
    <dbReference type="NCBI Taxonomy" id="281687"/>
    <lineage>
        <taxon>Eukaryota</taxon>
        <taxon>Metazoa</taxon>
        <taxon>Ecdysozoa</taxon>
        <taxon>Nematoda</taxon>
        <taxon>Chromadorea</taxon>
        <taxon>Rhabditida</taxon>
        <taxon>Rhabditina</taxon>
        <taxon>Rhabditomorpha</taxon>
        <taxon>Rhabditoidea</taxon>
        <taxon>Rhabditidae</taxon>
        <taxon>Peloderinae</taxon>
        <taxon>Caenorhabditis</taxon>
    </lineage>
</organism>
<name>A0A8R1EDN7_CAEJA</name>
<accession>A0A8R1EDN7</accession>
<reference evidence="1" key="2">
    <citation type="submission" date="2022-06" db="UniProtKB">
        <authorList>
            <consortium name="EnsemblMetazoa"/>
        </authorList>
    </citation>
    <scope>IDENTIFICATION</scope>
    <source>
        <strain evidence="1">DF5081</strain>
    </source>
</reference>
<dbReference type="Proteomes" id="UP000005237">
    <property type="component" value="Unassembled WGS sequence"/>
</dbReference>
<dbReference type="EnsemblMetazoa" id="CJA31528.1">
    <property type="protein sequence ID" value="CJA31528.1"/>
    <property type="gene ID" value="WBGene00207375"/>
</dbReference>
<dbReference type="AlphaFoldDB" id="A0A8R1EDN7"/>
<protein>
    <submittedName>
        <fullName evidence="1">Uncharacterized protein</fullName>
    </submittedName>
</protein>
<sequence length="66" mass="7776">MRSDVHEIDRVECTVELAKDEVEKKLKIDSKRLFVSFFPLDRLTSRELKYTFGAYGFRRSSSLFAL</sequence>
<reference evidence="2" key="1">
    <citation type="submission" date="2010-08" db="EMBL/GenBank/DDBJ databases">
        <authorList>
            <consortium name="Caenorhabditis japonica Sequencing Consortium"/>
            <person name="Wilson R.K."/>
        </authorList>
    </citation>
    <scope>NUCLEOTIDE SEQUENCE [LARGE SCALE GENOMIC DNA]</scope>
    <source>
        <strain evidence="2">DF5081</strain>
    </source>
</reference>
<proteinExistence type="predicted"/>
<keyword evidence="2" id="KW-1185">Reference proteome</keyword>
<evidence type="ECO:0000313" key="2">
    <source>
        <dbReference type="Proteomes" id="UP000005237"/>
    </source>
</evidence>
<evidence type="ECO:0000313" key="1">
    <source>
        <dbReference type="EnsemblMetazoa" id="CJA31528.1"/>
    </source>
</evidence>